<comment type="similarity">
    <text evidence="2">Belongs to the peptidase M20A family.</text>
</comment>
<dbReference type="Gene3D" id="3.40.630.10">
    <property type="entry name" value="Zn peptidases"/>
    <property type="match status" value="1"/>
</dbReference>
<evidence type="ECO:0000313" key="8">
    <source>
        <dbReference type="Proteomes" id="UP001176961"/>
    </source>
</evidence>
<evidence type="ECO:0000313" key="7">
    <source>
        <dbReference type="EMBL" id="CAJ0590443.1"/>
    </source>
</evidence>
<dbReference type="Proteomes" id="UP001176961">
    <property type="component" value="Unassembled WGS sequence"/>
</dbReference>
<dbReference type="InterPro" id="IPR011650">
    <property type="entry name" value="Peptidase_M20_dimer"/>
</dbReference>
<accession>A0AA36DPT9</accession>
<organism evidence="7 8">
    <name type="scientific">Cylicocyclus nassatus</name>
    <name type="common">Nematode worm</name>
    <dbReference type="NCBI Taxonomy" id="53992"/>
    <lineage>
        <taxon>Eukaryota</taxon>
        <taxon>Metazoa</taxon>
        <taxon>Ecdysozoa</taxon>
        <taxon>Nematoda</taxon>
        <taxon>Chromadorea</taxon>
        <taxon>Rhabditida</taxon>
        <taxon>Rhabditina</taxon>
        <taxon>Rhabditomorpha</taxon>
        <taxon>Strongyloidea</taxon>
        <taxon>Strongylidae</taxon>
        <taxon>Cylicocyclus</taxon>
    </lineage>
</organism>
<comment type="cofactor">
    <cofactor evidence="1">
        <name>Zn(2+)</name>
        <dbReference type="ChEBI" id="CHEBI:29105"/>
    </cofactor>
</comment>
<keyword evidence="4" id="KW-0378">Hydrolase</keyword>
<name>A0AA36DPT9_CYLNA</name>
<dbReference type="Pfam" id="PF01546">
    <property type="entry name" value="Peptidase_M20"/>
    <property type="match status" value="1"/>
</dbReference>
<feature type="non-terminal residue" evidence="7">
    <location>
        <position position="327"/>
    </location>
</feature>
<keyword evidence="3" id="KW-0479">Metal-binding</keyword>
<dbReference type="Gene3D" id="3.30.70.360">
    <property type="match status" value="1"/>
</dbReference>
<sequence length="327" mass="35508">GKFGDLLKEGLENKGWTVAKQPLDNDSSRFNLLATRKPLDEVSPRLIFNTHLDTVPPYIPPTEDEENIYGRGSCDAKAQLACMVSAAQSLVESHPDVADQVGLLFVVGEEVDHVGMQKANDFKSLKPEYLVVGEPTELKFATIQKGALKVAIKCKGKAGHSGYPSEGESAIHKLIPVLNDILNYEWPSDDKSGATTINIGIIEGGHAQNAFAEFAQAKIFVRVTTSVAEDQKRLEKIVAGRAEIEHLSSNDPVALDGAPLDYATDQVAFNTDLSYYEGLSCLKGKYLFGAGTIKVAHSAREFVPKKELHACKDVLIALAVKLCSEKK</sequence>
<keyword evidence="5" id="KW-0862">Zinc</keyword>
<dbReference type="InterPro" id="IPR002933">
    <property type="entry name" value="Peptidase_M20"/>
</dbReference>
<feature type="domain" description="Peptidase M20 dimerisation" evidence="6">
    <location>
        <begin position="144"/>
        <end position="239"/>
    </location>
</feature>
<dbReference type="EMBL" id="CATQJL010000001">
    <property type="protein sequence ID" value="CAJ0590443.1"/>
    <property type="molecule type" value="Genomic_DNA"/>
</dbReference>
<dbReference type="SUPFAM" id="SSF55031">
    <property type="entry name" value="Bacterial exopeptidase dimerisation domain"/>
    <property type="match status" value="1"/>
</dbReference>
<evidence type="ECO:0000256" key="2">
    <source>
        <dbReference type="ARBA" id="ARBA00006247"/>
    </source>
</evidence>
<evidence type="ECO:0000256" key="4">
    <source>
        <dbReference type="ARBA" id="ARBA00022801"/>
    </source>
</evidence>
<dbReference type="GO" id="GO:0016787">
    <property type="term" value="F:hydrolase activity"/>
    <property type="evidence" value="ECO:0007669"/>
    <property type="project" value="UniProtKB-KW"/>
</dbReference>
<dbReference type="GO" id="GO:0046872">
    <property type="term" value="F:metal ion binding"/>
    <property type="evidence" value="ECO:0007669"/>
    <property type="project" value="UniProtKB-KW"/>
</dbReference>
<gene>
    <name evidence="7" type="ORF">CYNAS_LOCUS2426</name>
</gene>
<proteinExistence type="inferred from homology"/>
<evidence type="ECO:0000259" key="6">
    <source>
        <dbReference type="Pfam" id="PF07687"/>
    </source>
</evidence>
<evidence type="ECO:0000256" key="5">
    <source>
        <dbReference type="ARBA" id="ARBA00022833"/>
    </source>
</evidence>
<dbReference type="AlphaFoldDB" id="A0AA36DPT9"/>
<evidence type="ECO:0000256" key="1">
    <source>
        <dbReference type="ARBA" id="ARBA00001947"/>
    </source>
</evidence>
<dbReference type="PANTHER" id="PTHR43808">
    <property type="entry name" value="ACETYLORNITHINE DEACETYLASE"/>
    <property type="match status" value="1"/>
</dbReference>
<dbReference type="InterPro" id="IPR050072">
    <property type="entry name" value="Peptidase_M20A"/>
</dbReference>
<dbReference type="PANTHER" id="PTHR43808:SF8">
    <property type="entry name" value="PEPTIDASE M20 DIMERISATION DOMAIN-CONTAINING PROTEIN"/>
    <property type="match status" value="1"/>
</dbReference>
<dbReference type="SUPFAM" id="SSF53187">
    <property type="entry name" value="Zn-dependent exopeptidases"/>
    <property type="match status" value="1"/>
</dbReference>
<reference evidence="7" key="1">
    <citation type="submission" date="2023-07" db="EMBL/GenBank/DDBJ databases">
        <authorList>
            <consortium name="CYATHOMIX"/>
        </authorList>
    </citation>
    <scope>NUCLEOTIDE SEQUENCE</scope>
    <source>
        <strain evidence="7">N/A</strain>
    </source>
</reference>
<evidence type="ECO:0000256" key="3">
    <source>
        <dbReference type="ARBA" id="ARBA00022723"/>
    </source>
</evidence>
<comment type="caution">
    <text evidence="7">The sequence shown here is derived from an EMBL/GenBank/DDBJ whole genome shotgun (WGS) entry which is preliminary data.</text>
</comment>
<dbReference type="InterPro" id="IPR036264">
    <property type="entry name" value="Bact_exopeptidase_dim_dom"/>
</dbReference>
<dbReference type="Pfam" id="PF07687">
    <property type="entry name" value="M20_dimer"/>
    <property type="match status" value="1"/>
</dbReference>
<keyword evidence="8" id="KW-1185">Reference proteome</keyword>
<protein>
    <recommendedName>
        <fullName evidence="6">Peptidase M20 dimerisation domain-containing protein</fullName>
    </recommendedName>
</protein>